<dbReference type="SMART" id="SM00822">
    <property type="entry name" value="PKS_KR"/>
    <property type="match status" value="1"/>
</dbReference>
<evidence type="ECO:0000256" key="2">
    <source>
        <dbReference type="ARBA" id="ARBA00023002"/>
    </source>
</evidence>
<reference evidence="4" key="1">
    <citation type="submission" date="2018-05" db="EMBL/GenBank/DDBJ databases">
        <authorList>
            <person name="Lanie J.A."/>
            <person name="Ng W.-L."/>
            <person name="Kazmierczak K.M."/>
            <person name="Andrzejewski T.M."/>
            <person name="Davidsen T.M."/>
            <person name="Wayne K.J."/>
            <person name="Tettelin H."/>
            <person name="Glass J.I."/>
            <person name="Rusch D."/>
            <person name="Podicherti R."/>
            <person name="Tsui H.-C.T."/>
            <person name="Winkler M.E."/>
        </authorList>
    </citation>
    <scope>NUCLEOTIDE SEQUENCE</scope>
</reference>
<evidence type="ECO:0000256" key="1">
    <source>
        <dbReference type="ARBA" id="ARBA00006484"/>
    </source>
</evidence>
<dbReference type="FunFam" id="3.40.50.720:FF:000047">
    <property type="entry name" value="NADP-dependent L-serine/L-allo-threonine dehydrogenase"/>
    <property type="match status" value="1"/>
</dbReference>
<evidence type="ECO:0000259" key="3">
    <source>
        <dbReference type="SMART" id="SM00822"/>
    </source>
</evidence>
<dbReference type="CDD" id="cd05233">
    <property type="entry name" value="SDR_c"/>
    <property type="match status" value="1"/>
</dbReference>
<comment type="similarity">
    <text evidence="1">Belongs to the short-chain dehydrogenases/reductases (SDR) family.</text>
</comment>
<dbReference type="PRINTS" id="PR00081">
    <property type="entry name" value="GDHRDH"/>
</dbReference>
<dbReference type="InterPro" id="IPR036291">
    <property type="entry name" value="NAD(P)-bd_dom_sf"/>
</dbReference>
<protein>
    <recommendedName>
        <fullName evidence="3">Ketoreductase domain-containing protein</fullName>
    </recommendedName>
</protein>
<name>A0A382C8E2_9ZZZZ</name>
<dbReference type="GO" id="GO:0016616">
    <property type="term" value="F:oxidoreductase activity, acting on the CH-OH group of donors, NAD or NADP as acceptor"/>
    <property type="evidence" value="ECO:0007669"/>
    <property type="project" value="TreeGrafter"/>
</dbReference>
<sequence length="243" mass="26115">MSQLTDKRIVVTGAGTGIGQAVVETFVDAGAHVALLGRRLEKLHETANKLTTSQVLCFSCDVSDRDTVNSTIQKITEHFGPINILVNNAGTNTNPRSVAEVNPSDWDRTIDINLTGAFNTVRAVLPDMRKQQDGIIINISSIAGVRASKLAGAAYSASKFGMVALTHSINEEEMDHCIRASVICPGEVETPILDHRPEAVSAEHRARILQPDDVAAAVLFIAGLPPRACVPELIIKPTSQIYQ</sequence>
<dbReference type="InterPro" id="IPR057326">
    <property type="entry name" value="KR_dom"/>
</dbReference>
<evidence type="ECO:0000313" key="4">
    <source>
        <dbReference type="EMBL" id="SVB21991.1"/>
    </source>
</evidence>
<feature type="domain" description="Ketoreductase" evidence="3">
    <location>
        <begin position="7"/>
        <end position="196"/>
    </location>
</feature>
<dbReference type="SUPFAM" id="SSF51735">
    <property type="entry name" value="NAD(P)-binding Rossmann-fold domains"/>
    <property type="match status" value="1"/>
</dbReference>
<accession>A0A382C8E2</accession>
<dbReference type="EMBL" id="UINC01033157">
    <property type="protein sequence ID" value="SVB21991.1"/>
    <property type="molecule type" value="Genomic_DNA"/>
</dbReference>
<dbReference type="AlphaFoldDB" id="A0A382C8E2"/>
<keyword evidence="2" id="KW-0560">Oxidoreductase</keyword>
<dbReference type="InterPro" id="IPR002347">
    <property type="entry name" value="SDR_fam"/>
</dbReference>
<dbReference type="PANTHER" id="PTHR42760">
    <property type="entry name" value="SHORT-CHAIN DEHYDROGENASES/REDUCTASES FAMILY MEMBER"/>
    <property type="match status" value="1"/>
</dbReference>
<gene>
    <name evidence="4" type="ORF">METZ01_LOCUS174845</name>
</gene>
<dbReference type="Pfam" id="PF00106">
    <property type="entry name" value="adh_short"/>
    <property type="match status" value="1"/>
</dbReference>
<dbReference type="Gene3D" id="3.40.50.720">
    <property type="entry name" value="NAD(P)-binding Rossmann-like Domain"/>
    <property type="match status" value="1"/>
</dbReference>
<proteinExistence type="inferred from homology"/>
<organism evidence="4">
    <name type="scientific">marine metagenome</name>
    <dbReference type="NCBI Taxonomy" id="408172"/>
    <lineage>
        <taxon>unclassified sequences</taxon>
        <taxon>metagenomes</taxon>
        <taxon>ecological metagenomes</taxon>
    </lineage>
</organism>
<dbReference type="PRINTS" id="PR00080">
    <property type="entry name" value="SDRFAMILY"/>
</dbReference>